<dbReference type="EMBL" id="VBAP01000078">
    <property type="protein sequence ID" value="TMI72881.1"/>
    <property type="molecule type" value="Genomic_DNA"/>
</dbReference>
<dbReference type="GO" id="GO:0009159">
    <property type="term" value="P:deoxyribonucleoside monophosphate catabolic process"/>
    <property type="evidence" value="ECO:0007669"/>
    <property type="project" value="InterPro"/>
</dbReference>
<comment type="catalytic activity">
    <reaction evidence="5">
        <text>5-hydroxymethyl-dUMP + H2O = 5-hydroxymethyluracil + 2-deoxy-D-ribose 5-phosphate</text>
        <dbReference type="Rhea" id="RHEA:77099"/>
        <dbReference type="ChEBI" id="CHEBI:15377"/>
        <dbReference type="ChEBI" id="CHEBI:16964"/>
        <dbReference type="ChEBI" id="CHEBI:62877"/>
        <dbReference type="ChEBI" id="CHEBI:90409"/>
    </reaction>
    <physiologicalReaction direction="left-to-right" evidence="5">
        <dbReference type="Rhea" id="RHEA:77100"/>
    </physiologicalReaction>
</comment>
<dbReference type="GO" id="GO:0009117">
    <property type="term" value="P:nucleotide metabolic process"/>
    <property type="evidence" value="ECO:0007669"/>
    <property type="project" value="UniProtKB-KW"/>
</dbReference>
<comment type="similarity">
    <text evidence="6">Belongs to the 2'-deoxynucleoside 5'-phosphate N-hydrolase 1 family.</text>
</comment>
<comment type="catalytic activity">
    <reaction evidence="6">
        <text>a pyrimidine 2'-deoxyribonucleoside 5'-phosphate + H2O = a pyrimidine nucleobase + 2-deoxy-D-ribose 5-phosphate</text>
        <dbReference type="Rhea" id="RHEA:57852"/>
        <dbReference type="ChEBI" id="CHEBI:15377"/>
        <dbReference type="ChEBI" id="CHEBI:26432"/>
        <dbReference type="ChEBI" id="CHEBI:62877"/>
        <dbReference type="ChEBI" id="CHEBI:142209"/>
    </reaction>
</comment>
<evidence type="ECO:0000256" key="3">
    <source>
        <dbReference type="ARBA" id="ARBA00023080"/>
    </source>
</evidence>
<evidence type="ECO:0000256" key="2">
    <source>
        <dbReference type="ARBA" id="ARBA00022801"/>
    </source>
</evidence>
<dbReference type="Gene3D" id="3.40.50.450">
    <property type="match status" value="1"/>
</dbReference>
<dbReference type="GO" id="GO:0009116">
    <property type="term" value="P:nucleoside metabolic process"/>
    <property type="evidence" value="ECO:0007669"/>
    <property type="project" value="UniProtKB-UniRule"/>
</dbReference>
<dbReference type="SUPFAM" id="SSF52309">
    <property type="entry name" value="N-(deoxy)ribosyltransferase-like"/>
    <property type="match status" value="1"/>
</dbReference>
<evidence type="ECO:0000256" key="5">
    <source>
        <dbReference type="ARBA" id="ARBA00047460"/>
    </source>
</evidence>
<dbReference type="InterPro" id="IPR028607">
    <property type="entry name" value="DNPH1"/>
</dbReference>
<protein>
    <recommendedName>
        <fullName evidence="6">Putative 2'-deoxynucleoside 5'-phosphate N-hydrolase 1</fullName>
        <ecNumber evidence="6">3.2.2.-</ecNumber>
    </recommendedName>
</protein>
<proteinExistence type="inferred from homology"/>
<dbReference type="PANTHER" id="PTHR15364:SF0">
    <property type="entry name" value="2'-DEOXYNUCLEOSIDE 5'-PHOSPHATE N-HYDROLASE 1"/>
    <property type="match status" value="1"/>
</dbReference>
<feature type="binding site" description="in other chain" evidence="6">
    <location>
        <position position="68"/>
    </location>
    <ligand>
        <name>substrate</name>
        <note>ligand shared between homodimeric partners</note>
    </ligand>
</feature>
<dbReference type="PANTHER" id="PTHR15364">
    <property type="entry name" value="2'-DEOXYNUCLEOSIDE 5'-PHOSPHATE N-HYDROLASE 1"/>
    <property type="match status" value="1"/>
</dbReference>
<evidence type="ECO:0000256" key="1">
    <source>
        <dbReference type="ARBA" id="ARBA00011407"/>
    </source>
</evidence>
<dbReference type="HAMAP" id="MF_03036">
    <property type="entry name" value="Nuc_phosphate_hydrolase"/>
    <property type="match status" value="1"/>
</dbReference>
<comment type="function">
    <text evidence="6">Catalyzes the cleavage of the N-glycosidic bond of deoxyribonucleoside 5'-monophosphates to yield deoxyribose 5-phosphate and a purine or pyrimidine base.</text>
</comment>
<sequence length="219" mass="23048">MCELEVEGQNPRAAAEAILRRLEALGVSADAVIPEPLAALVAAHLRPEGRKVYFCGSIRGGRSLQPLYASIVAFLEQRGYDVLTSHVAAPDVLAPYPPAGATDVPGKMPAPGGTGLAQEQREGANAAAIYERDMRWLAECDLVIAEVSLPSLGVGVEAATAQHLGKPIICLCRADVALSAMIEGNPGLRVLRYQDESELMALLSHELGGTRAQTRATSG</sequence>
<evidence type="ECO:0000256" key="4">
    <source>
        <dbReference type="ARBA" id="ARBA00023295"/>
    </source>
</evidence>
<dbReference type="InterPro" id="IPR007710">
    <property type="entry name" value="Nucleoside_deoxyribTrfase"/>
</dbReference>
<accession>A0A537INF1</accession>
<name>A0A537INF1_9BACT</name>
<keyword evidence="4 6" id="KW-0326">Glycosidase</keyword>
<reference evidence="7 8" key="1">
    <citation type="journal article" date="2019" name="Nat. Microbiol.">
        <title>Mediterranean grassland soil C-N compound turnover is dependent on rainfall and depth, and is mediated by genomically divergent microorganisms.</title>
        <authorList>
            <person name="Diamond S."/>
            <person name="Andeer P.F."/>
            <person name="Li Z."/>
            <person name="Crits-Christoph A."/>
            <person name="Burstein D."/>
            <person name="Anantharaman K."/>
            <person name="Lane K.R."/>
            <person name="Thomas B.C."/>
            <person name="Pan C."/>
            <person name="Northen T.R."/>
            <person name="Banfield J.F."/>
        </authorList>
    </citation>
    <scope>NUCLEOTIDE SEQUENCE [LARGE SCALE GENOMIC DNA]</scope>
    <source>
        <strain evidence="7">NP_8</strain>
    </source>
</reference>
<dbReference type="Pfam" id="PF05014">
    <property type="entry name" value="Nuc_deoxyrib_tr"/>
    <property type="match status" value="1"/>
</dbReference>
<comment type="subunit">
    <text evidence="1 6">Monomer and homodimer.</text>
</comment>
<dbReference type="EC" id="3.2.2.-" evidence="6"/>
<feature type="binding site" description="in other chain" evidence="6">
    <location>
        <begin position="53"/>
        <end position="59"/>
    </location>
    <ligand>
        <name>substrate</name>
        <note>ligand shared between homodimeric partners</note>
    </ligand>
</feature>
<dbReference type="AlphaFoldDB" id="A0A537INF1"/>
<gene>
    <name evidence="7" type="ORF">E6H05_10600</name>
</gene>
<keyword evidence="2 6" id="KW-0378">Hydrolase</keyword>
<dbReference type="GO" id="GO:0070694">
    <property type="term" value="F:5-hydroxymethyl-dUMP N-hydrolase activity"/>
    <property type="evidence" value="ECO:0007669"/>
    <property type="project" value="InterPro"/>
</dbReference>
<keyword evidence="3 6" id="KW-0546">Nucleotide metabolism</keyword>
<evidence type="ECO:0000313" key="7">
    <source>
        <dbReference type="EMBL" id="TMI72881.1"/>
    </source>
</evidence>
<comment type="caution">
    <text evidence="7">The sequence shown here is derived from an EMBL/GenBank/DDBJ whole genome shotgun (WGS) entry which is preliminary data.</text>
</comment>
<organism evidence="7 8">
    <name type="scientific">Candidatus Segetimicrobium genomatis</name>
    <dbReference type="NCBI Taxonomy" id="2569760"/>
    <lineage>
        <taxon>Bacteria</taxon>
        <taxon>Bacillati</taxon>
        <taxon>Candidatus Sysuimicrobiota</taxon>
        <taxon>Candidatus Sysuimicrobiia</taxon>
        <taxon>Candidatus Sysuimicrobiales</taxon>
        <taxon>Candidatus Segetimicrobiaceae</taxon>
        <taxon>Candidatus Segetimicrobium</taxon>
    </lineage>
</organism>
<dbReference type="InterPro" id="IPR051239">
    <property type="entry name" value="2'-dNMP_N-hydrolase"/>
</dbReference>
<comment type="catalytic activity">
    <reaction evidence="6">
        <text>a purine 2'-deoxyribonucleoside 5'-phosphate + H2O = a purine nucleobase + 2-deoxy-D-ribose 5-phosphate</text>
        <dbReference type="Rhea" id="RHEA:51132"/>
        <dbReference type="ChEBI" id="CHEBI:15377"/>
        <dbReference type="ChEBI" id="CHEBI:26386"/>
        <dbReference type="ChEBI" id="CHEBI:62877"/>
        <dbReference type="ChEBI" id="CHEBI:142198"/>
    </reaction>
</comment>
<dbReference type="Proteomes" id="UP000318834">
    <property type="component" value="Unassembled WGS sequence"/>
</dbReference>
<evidence type="ECO:0000313" key="8">
    <source>
        <dbReference type="Proteomes" id="UP000318834"/>
    </source>
</evidence>
<feature type="binding site" description="in other chain" evidence="6">
    <location>
        <position position="157"/>
    </location>
    <ligand>
        <name>substrate</name>
        <note>ligand shared between homodimeric partners</note>
    </ligand>
</feature>
<feature type="binding site" evidence="6">
    <location>
        <begin position="179"/>
        <end position="181"/>
    </location>
    <ligand>
        <name>substrate</name>
        <note>ligand shared between homodimeric partners</note>
    </ligand>
</feature>
<evidence type="ECO:0000256" key="6">
    <source>
        <dbReference type="HAMAP-Rule" id="MF_03036"/>
    </source>
</evidence>